<dbReference type="SUPFAM" id="SSF51182">
    <property type="entry name" value="RmlC-like cupins"/>
    <property type="match status" value="1"/>
</dbReference>
<dbReference type="AlphaFoldDB" id="A0A4R6SEM0"/>
<comment type="caution">
    <text evidence="1">The sequence shown here is derived from an EMBL/GenBank/DDBJ whole genome shotgun (WGS) entry which is preliminary data.</text>
</comment>
<dbReference type="RefSeq" id="WP_208115723.1">
    <property type="nucleotide sequence ID" value="NZ_SNXZ01000003.1"/>
</dbReference>
<evidence type="ECO:0008006" key="3">
    <source>
        <dbReference type="Google" id="ProtNLM"/>
    </source>
</evidence>
<keyword evidence="2" id="KW-1185">Reference proteome</keyword>
<dbReference type="Proteomes" id="UP000295444">
    <property type="component" value="Unassembled WGS sequence"/>
</dbReference>
<reference evidence="1 2" key="1">
    <citation type="submission" date="2019-03" db="EMBL/GenBank/DDBJ databases">
        <title>Genomic Encyclopedia of Type Strains, Phase IV (KMG-IV): sequencing the most valuable type-strain genomes for metagenomic binning, comparative biology and taxonomic classification.</title>
        <authorList>
            <person name="Goeker M."/>
        </authorList>
    </citation>
    <scope>NUCLEOTIDE SEQUENCE [LARGE SCALE GENOMIC DNA]</scope>
    <source>
        <strain evidence="1 2">DSM 45361</strain>
    </source>
</reference>
<dbReference type="InterPro" id="IPR011051">
    <property type="entry name" value="RmlC_Cupin_sf"/>
</dbReference>
<dbReference type="EMBL" id="SNXZ01000003">
    <property type="protein sequence ID" value="TDP98174.1"/>
    <property type="molecule type" value="Genomic_DNA"/>
</dbReference>
<name>A0A4R6SEM0_LABRH</name>
<proteinExistence type="predicted"/>
<evidence type="ECO:0000313" key="2">
    <source>
        <dbReference type="Proteomes" id="UP000295444"/>
    </source>
</evidence>
<sequence>MAAVRSLPDTAAAVLGDRSEEIPALLAAVKATTSDRAALAEWLDGFTRPDRAAAVAARSYWHHNGFAKLVLHAEDGFRIRMHIWPAGAHRLGETNPHGHRWNFASEVLCGDGLETEDYRVSPDGVEHIRYCYLGGLNSLAPIEHVKLQSTGRRSVRANEQHTVNTSVIHTVHPLGTDVVATLVVQSHALTEKTDVFCVPGKAVDEPIKAITPGEVAALVRSVVEARGDR</sequence>
<accession>A0A4R6SEM0</accession>
<protein>
    <recommendedName>
        <fullName evidence="3">Cysteine dioxygenase type I</fullName>
    </recommendedName>
</protein>
<gene>
    <name evidence="1" type="ORF">EV186_1031155</name>
</gene>
<evidence type="ECO:0000313" key="1">
    <source>
        <dbReference type="EMBL" id="TDP98174.1"/>
    </source>
</evidence>
<organism evidence="1 2">
    <name type="scientific">Labedaea rhizosphaerae</name>
    <dbReference type="NCBI Taxonomy" id="598644"/>
    <lineage>
        <taxon>Bacteria</taxon>
        <taxon>Bacillati</taxon>
        <taxon>Actinomycetota</taxon>
        <taxon>Actinomycetes</taxon>
        <taxon>Pseudonocardiales</taxon>
        <taxon>Pseudonocardiaceae</taxon>
        <taxon>Labedaea</taxon>
    </lineage>
</organism>